<evidence type="ECO:0000313" key="10">
    <source>
        <dbReference type="EMBL" id="CDQ86724.1"/>
    </source>
</evidence>
<protein>
    <recommendedName>
        <fullName evidence="12">snRNA-activating protein complex subunit 4</fullName>
    </recommendedName>
</protein>
<feature type="domain" description="Myb-like" evidence="7">
    <location>
        <begin position="512"/>
        <end position="558"/>
    </location>
</feature>
<evidence type="ECO:0000313" key="11">
    <source>
        <dbReference type="Proteomes" id="UP000193380"/>
    </source>
</evidence>
<dbReference type="PaxDb" id="8022-A0A060YBJ7"/>
<evidence type="ECO:0000259" key="8">
    <source>
        <dbReference type="PROSITE" id="PS51293"/>
    </source>
</evidence>
<keyword evidence="3" id="KW-0238">DNA-binding</keyword>
<evidence type="ECO:0000259" key="7">
    <source>
        <dbReference type="PROSITE" id="PS50090"/>
    </source>
</evidence>
<feature type="region of interest" description="Disordered" evidence="6">
    <location>
        <begin position="143"/>
        <end position="195"/>
    </location>
</feature>
<gene>
    <name evidence="10" type="ORF">GSONMT00036594001</name>
</gene>
<keyword evidence="4" id="KW-0804">Transcription</keyword>
<dbReference type="STRING" id="8022.A0A060YBJ7"/>
<dbReference type="GO" id="GO:0019185">
    <property type="term" value="C:snRNA-activating protein complex"/>
    <property type="evidence" value="ECO:0007669"/>
    <property type="project" value="TreeGrafter"/>
</dbReference>
<feature type="domain" description="HTH myb-type" evidence="9">
    <location>
        <begin position="404"/>
        <end position="460"/>
    </location>
</feature>
<feature type="domain" description="Myb-like" evidence="7">
    <location>
        <begin position="404"/>
        <end position="456"/>
    </location>
</feature>
<accession>A0A060YBJ7</accession>
<reference evidence="10" key="1">
    <citation type="journal article" date="2014" name="Nat. Commun.">
        <title>The rainbow trout genome provides novel insights into evolution after whole-genome duplication in vertebrates.</title>
        <authorList>
            <person name="Berthelot C."/>
            <person name="Brunet F."/>
            <person name="Chalopin D."/>
            <person name="Juanchich A."/>
            <person name="Bernard M."/>
            <person name="Noel B."/>
            <person name="Bento P."/>
            <person name="Da Silva C."/>
            <person name="Labadie K."/>
            <person name="Alberti A."/>
            <person name="Aury J.M."/>
            <person name="Louis A."/>
            <person name="Dehais P."/>
            <person name="Bardou P."/>
            <person name="Montfort J."/>
            <person name="Klopp C."/>
            <person name="Cabau C."/>
            <person name="Gaspin C."/>
            <person name="Thorgaard G.H."/>
            <person name="Boussaha M."/>
            <person name="Quillet E."/>
            <person name="Guyomard R."/>
            <person name="Galiana D."/>
            <person name="Bobe J."/>
            <person name="Volff J.N."/>
            <person name="Genet C."/>
            <person name="Wincker P."/>
            <person name="Jaillon O."/>
            <person name="Roest Crollius H."/>
            <person name="Guiguen Y."/>
        </authorList>
    </citation>
    <scope>NUCLEOTIDE SEQUENCE [LARGE SCALE GENOMIC DNA]</scope>
</reference>
<dbReference type="SMART" id="SM00717">
    <property type="entry name" value="SANT"/>
    <property type="match status" value="4"/>
</dbReference>
<proteinExistence type="predicted"/>
<dbReference type="InterPro" id="IPR009057">
    <property type="entry name" value="Homeodomain-like_sf"/>
</dbReference>
<evidence type="ECO:0000256" key="5">
    <source>
        <dbReference type="ARBA" id="ARBA00023242"/>
    </source>
</evidence>
<dbReference type="GO" id="GO:0000978">
    <property type="term" value="F:RNA polymerase II cis-regulatory region sequence-specific DNA binding"/>
    <property type="evidence" value="ECO:0007669"/>
    <property type="project" value="TreeGrafter"/>
</dbReference>
<dbReference type="PANTHER" id="PTHR46621:SF1">
    <property type="entry name" value="SNRNA-ACTIVATING PROTEIN COMPLEX SUBUNIT 4"/>
    <property type="match status" value="1"/>
</dbReference>
<dbReference type="FunFam" id="1.10.10.60:FF:000321">
    <property type="entry name" value="Small nuclear RNA-activating complex, polypeptide 4"/>
    <property type="match status" value="1"/>
</dbReference>
<dbReference type="InterPro" id="IPR017930">
    <property type="entry name" value="Myb_dom"/>
</dbReference>
<feature type="domain" description="Myb-like" evidence="7">
    <location>
        <begin position="457"/>
        <end position="511"/>
    </location>
</feature>
<dbReference type="PROSITE" id="PS51294">
    <property type="entry name" value="HTH_MYB"/>
    <property type="match status" value="2"/>
</dbReference>
<keyword evidence="2" id="KW-0805">Transcription regulation</keyword>
<dbReference type="Gene3D" id="1.10.10.60">
    <property type="entry name" value="Homeodomain-like"/>
    <property type="match status" value="3"/>
</dbReference>
<keyword evidence="1" id="KW-0677">Repeat</keyword>
<name>A0A060YBJ7_ONCMY</name>
<evidence type="ECO:0000256" key="6">
    <source>
        <dbReference type="SAM" id="MobiDB-lite"/>
    </source>
</evidence>
<evidence type="ECO:0000256" key="4">
    <source>
        <dbReference type="ARBA" id="ARBA00023163"/>
    </source>
</evidence>
<evidence type="ECO:0000256" key="3">
    <source>
        <dbReference type="ARBA" id="ARBA00023125"/>
    </source>
</evidence>
<dbReference type="PANTHER" id="PTHR46621">
    <property type="entry name" value="SNRNA-ACTIVATING PROTEIN COMPLEX SUBUNIT 4"/>
    <property type="match status" value="1"/>
</dbReference>
<evidence type="ECO:0000259" key="9">
    <source>
        <dbReference type="PROSITE" id="PS51294"/>
    </source>
</evidence>
<evidence type="ECO:0008006" key="12">
    <source>
        <dbReference type="Google" id="ProtNLM"/>
    </source>
</evidence>
<dbReference type="GO" id="GO:0042796">
    <property type="term" value="P:snRNA transcription by RNA polymerase III"/>
    <property type="evidence" value="ECO:0007669"/>
    <property type="project" value="TreeGrafter"/>
</dbReference>
<dbReference type="CDD" id="cd00167">
    <property type="entry name" value="SANT"/>
    <property type="match status" value="2"/>
</dbReference>
<feature type="compositionally biased region" description="Basic and acidic residues" evidence="6">
    <location>
        <begin position="173"/>
        <end position="187"/>
    </location>
</feature>
<dbReference type="SUPFAM" id="SSF46689">
    <property type="entry name" value="Homeodomain-like"/>
    <property type="match status" value="2"/>
</dbReference>
<feature type="domain" description="HTH myb-type" evidence="9">
    <location>
        <begin position="512"/>
        <end position="558"/>
    </location>
</feature>
<dbReference type="PROSITE" id="PS51293">
    <property type="entry name" value="SANT"/>
    <property type="match status" value="1"/>
</dbReference>
<dbReference type="PROSITE" id="PS50090">
    <property type="entry name" value="MYB_LIKE"/>
    <property type="match status" value="3"/>
</dbReference>
<dbReference type="Proteomes" id="UP000193380">
    <property type="component" value="Unassembled WGS sequence"/>
</dbReference>
<evidence type="ECO:0000256" key="1">
    <source>
        <dbReference type="ARBA" id="ARBA00022737"/>
    </source>
</evidence>
<evidence type="ECO:0000256" key="2">
    <source>
        <dbReference type="ARBA" id="ARBA00023015"/>
    </source>
</evidence>
<dbReference type="InterPro" id="IPR001005">
    <property type="entry name" value="SANT/Myb"/>
</dbReference>
<organism evidence="10 11">
    <name type="scientific">Oncorhynchus mykiss</name>
    <name type="common">Rainbow trout</name>
    <name type="synonym">Salmo gairdneri</name>
    <dbReference type="NCBI Taxonomy" id="8022"/>
    <lineage>
        <taxon>Eukaryota</taxon>
        <taxon>Metazoa</taxon>
        <taxon>Chordata</taxon>
        <taxon>Craniata</taxon>
        <taxon>Vertebrata</taxon>
        <taxon>Euteleostomi</taxon>
        <taxon>Actinopterygii</taxon>
        <taxon>Neopterygii</taxon>
        <taxon>Teleostei</taxon>
        <taxon>Protacanthopterygii</taxon>
        <taxon>Salmoniformes</taxon>
        <taxon>Salmonidae</taxon>
        <taxon>Salmoninae</taxon>
        <taxon>Oncorhynchus</taxon>
    </lineage>
</organism>
<dbReference type="EMBL" id="FR907453">
    <property type="protein sequence ID" value="CDQ86724.1"/>
    <property type="molecule type" value="Genomic_DNA"/>
</dbReference>
<dbReference type="AlphaFoldDB" id="A0A060YBJ7"/>
<feature type="domain" description="SANT" evidence="8">
    <location>
        <begin position="515"/>
        <end position="558"/>
    </location>
</feature>
<dbReference type="Pfam" id="PF00249">
    <property type="entry name" value="Myb_DNA-binding"/>
    <property type="match status" value="2"/>
</dbReference>
<reference evidence="10" key="2">
    <citation type="submission" date="2014-03" db="EMBL/GenBank/DDBJ databases">
        <authorList>
            <person name="Genoscope - CEA"/>
        </authorList>
    </citation>
    <scope>NUCLEOTIDE SEQUENCE</scope>
</reference>
<dbReference type="InterPro" id="IPR017884">
    <property type="entry name" value="SANT_dom"/>
</dbReference>
<keyword evidence="5" id="KW-0539">Nucleus</keyword>
<sequence>MSYFIDEVREDGDDMNHFSFKELIRSKNQGDSDEKKYPTRKEAYGSTFLAEGEYTIPGPKSFDQDFQGHFYIDPAPFPQSLDNETKEWAGSYQPSAIEEAHEFRLCGTAAADSSTYSGQSSLCTEEEEDTSLSVWQVDEEFSPKAPQYRSAPVNYEGDDETSMAELSYKTKKSSTENGHRDQQKSEEDSAEELDLPQNTDTCLQINLVYQEVLKEKLEYLEQLLTDNQQQQKEIMSQLSGTGTPQATTSGEPTLKLFLGSFLMPYFRDKVTFLGPPANPETREKMSKRIRPTHDVKMKKWEGWQKTLLINAVVKDSMKRMIQPKLSKVEYLTQKMAKAEDMEKLILRKQITEIEKDIEAISALKEDELMGGRYDDHDWQKISNIDFEGIREAEDIKSFWQNYLHPSINKASWKEDEIEMLKKVAVQYGHHNWDQIADKLGTNRTAFMCLQTYQRYICTDFKRRMWCRVEDDILRELVEKMRIGNYIPYTQISYFMEGRDSCQLMYRWTQVLDPTLTKGHWSKEEDEMLLRAVAKHGAGNWWKMRQDVPGRNDSQCRDR</sequence>
<dbReference type="GO" id="GO:0001006">
    <property type="term" value="F:RNA polymerase III type 3 promoter sequence-specific DNA binding"/>
    <property type="evidence" value="ECO:0007669"/>
    <property type="project" value="TreeGrafter"/>
</dbReference>
<dbReference type="GO" id="GO:0042795">
    <property type="term" value="P:snRNA transcription by RNA polymerase II"/>
    <property type="evidence" value="ECO:0007669"/>
    <property type="project" value="TreeGrafter"/>
</dbReference>
<dbReference type="InterPro" id="IPR051575">
    <property type="entry name" value="Myb-like_DNA-bd"/>
</dbReference>